<gene>
    <name evidence="10" type="ORF">COX02_01170</name>
</gene>
<dbReference type="Gene3D" id="1.20.81.30">
    <property type="entry name" value="Type II secretion system (T2SS), domain F"/>
    <property type="match status" value="2"/>
</dbReference>
<evidence type="ECO:0000256" key="6">
    <source>
        <dbReference type="ARBA" id="ARBA00022989"/>
    </source>
</evidence>
<dbReference type="AlphaFoldDB" id="A0A2H0BKW5"/>
<name>A0A2H0BKW5_9BACT</name>
<evidence type="ECO:0000313" key="11">
    <source>
        <dbReference type="Proteomes" id="UP000229334"/>
    </source>
</evidence>
<comment type="similarity">
    <text evidence="2">Belongs to the GSP F family.</text>
</comment>
<comment type="subcellular location">
    <subcellularLocation>
        <location evidence="1">Cell inner membrane</location>
        <topology evidence="1">Multi-pass membrane protein</topology>
    </subcellularLocation>
</comment>
<dbReference type="InterPro" id="IPR042094">
    <property type="entry name" value="T2SS_GspF_sf"/>
</dbReference>
<feature type="transmembrane region" description="Helical" evidence="8">
    <location>
        <begin position="223"/>
        <end position="245"/>
    </location>
</feature>
<feature type="domain" description="Type II secretion system protein GspF" evidence="9">
    <location>
        <begin position="74"/>
        <end position="197"/>
    </location>
</feature>
<keyword evidence="7 8" id="KW-0472">Membrane</keyword>
<keyword evidence="4" id="KW-0997">Cell inner membrane</keyword>
<evidence type="ECO:0000256" key="4">
    <source>
        <dbReference type="ARBA" id="ARBA00022519"/>
    </source>
</evidence>
<dbReference type="GO" id="GO:0005886">
    <property type="term" value="C:plasma membrane"/>
    <property type="evidence" value="ECO:0007669"/>
    <property type="project" value="UniProtKB-SubCell"/>
</dbReference>
<reference evidence="10 11" key="1">
    <citation type="submission" date="2017-09" db="EMBL/GenBank/DDBJ databases">
        <title>Depth-based differentiation of microbial function through sediment-hosted aquifers and enrichment of novel symbionts in the deep terrestrial subsurface.</title>
        <authorList>
            <person name="Probst A.J."/>
            <person name="Ladd B."/>
            <person name="Jarett J.K."/>
            <person name="Geller-Mcgrath D.E."/>
            <person name="Sieber C.M."/>
            <person name="Emerson J.B."/>
            <person name="Anantharaman K."/>
            <person name="Thomas B.C."/>
            <person name="Malmstrom R."/>
            <person name="Stieglmeier M."/>
            <person name="Klingl A."/>
            <person name="Woyke T."/>
            <person name="Ryan C.M."/>
            <person name="Banfield J.F."/>
        </authorList>
    </citation>
    <scope>NUCLEOTIDE SEQUENCE [LARGE SCALE GENOMIC DNA]</scope>
    <source>
        <strain evidence="10">CG22_combo_CG10-13_8_21_14_all_37_9</strain>
    </source>
</reference>
<evidence type="ECO:0000256" key="2">
    <source>
        <dbReference type="ARBA" id="ARBA00005745"/>
    </source>
</evidence>
<dbReference type="InterPro" id="IPR003004">
    <property type="entry name" value="GspF/PilC"/>
</dbReference>
<feature type="transmembrane region" description="Helical" evidence="8">
    <location>
        <begin position="381"/>
        <end position="402"/>
    </location>
</feature>
<dbReference type="PANTHER" id="PTHR30012">
    <property type="entry name" value="GENERAL SECRETION PATHWAY PROTEIN"/>
    <property type="match status" value="1"/>
</dbReference>
<proteinExistence type="inferred from homology"/>
<dbReference type="PANTHER" id="PTHR30012:SF0">
    <property type="entry name" value="TYPE II SECRETION SYSTEM PROTEIN F-RELATED"/>
    <property type="match status" value="1"/>
</dbReference>
<keyword evidence="3" id="KW-1003">Cell membrane</keyword>
<evidence type="ECO:0000259" key="9">
    <source>
        <dbReference type="Pfam" id="PF00482"/>
    </source>
</evidence>
<evidence type="ECO:0000256" key="7">
    <source>
        <dbReference type="ARBA" id="ARBA00023136"/>
    </source>
</evidence>
<dbReference type="FunFam" id="1.20.81.30:FF:000001">
    <property type="entry name" value="Type II secretion system protein F"/>
    <property type="match status" value="2"/>
</dbReference>
<evidence type="ECO:0000256" key="1">
    <source>
        <dbReference type="ARBA" id="ARBA00004429"/>
    </source>
</evidence>
<accession>A0A2H0BKW5</accession>
<keyword evidence="5 8" id="KW-0812">Transmembrane</keyword>
<dbReference type="Proteomes" id="UP000229334">
    <property type="component" value="Unassembled WGS sequence"/>
</dbReference>
<feature type="transmembrane region" description="Helical" evidence="8">
    <location>
        <begin position="170"/>
        <end position="203"/>
    </location>
</feature>
<sequence length="409" mass="45039">MKFQFKAKNLTGQELDGNREAIDRLSLARSLRAEGWTLIVAEEIKSELTKTKYLTKLFAQTKQGRISLKEKILFVNNLGAMIEAGLPLVRALTVIDRQTKNKRVKIVVKAIVEKVDHGSSLSLALASFPTVFPEIFIAMIGVAEESGRLPETLKLLGEQLSKSYDLRRKIIGAMIYPAIIILAIGTVGVLMLIFLIPTLAITFRELNVPLPLSTRFVIASSDFISNNLILCFVFVLALISGFYYASRTVLGHKLINRSVLFLPVVGTLSRQFNSAAIMRTLSSLISSGVSMVESLRITRKTVNNNYYQTFLAKAMTQVQQGLPLGSVFEDRPDLFPTLAIEMAQVGEETGKLPEMLLRGALFFEAEVDQATKNLSTIIEPVLMIVIGIAVGFFAVSMLGPMYSLSGAIN</sequence>
<evidence type="ECO:0000256" key="8">
    <source>
        <dbReference type="SAM" id="Phobius"/>
    </source>
</evidence>
<evidence type="ECO:0000313" key="10">
    <source>
        <dbReference type="EMBL" id="PIP58271.1"/>
    </source>
</evidence>
<evidence type="ECO:0000256" key="3">
    <source>
        <dbReference type="ARBA" id="ARBA00022475"/>
    </source>
</evidence>
<keyword evidence="6 8" id="KW-1133">Transmembrane helix</keyword>
<comment type="caution">
    <text evidence="10">The sequence shown here is derived from an EMBL/GenBank/DDBJ whole genome shotgun (WGS) entry which is preliminary data.</text>
</comment>
<dbReference type="Pfam" id="PF00482">
    <property type="entry name" value="T2SSF"/>
    <property type="match status" value="2"/>
</dbReference>
<evidence type="ECO:0000256" key="5">
    <source>
        <dbReference type="ARBA" id="ARBA00022692"/>
    </source>
</evidence>
<feature type="domain" description="Type II secretion system protein GspF" evidence="9">
    <location>
        <begin position="278"/>
        <end position="400"/>
    </location>
</feature>
<dbReference type="EMBL" id="PCSX01000020">
    <property type="protein sequence ID" value="PIP58271.1"/>
    <property type="molecule type" value="Genomic_DNA"/>
</dbReference>
<organism evidence="10 11">
    <name type="scientific">Candidatus Vogelbacteria bacterium CG22_combo_CG10-13_8_21_14_all_37_9</name>
    <dbReference type="NCBI Taxonomy" id="1975046"/>
    <lineage>
        <taxon>Bacteria</taxon>
        <taxon>Candidatus Vogeliibacteriota</taxon>
    </lineage>
</organism>
<protein>
    <recommendedName>
        <fullName evidence="9">Type II secretion system protein GspF domain-containing protein</fullName>
    </recommendedName>
</protein>
<dbReference type="InterPro" id="IPR018076">
    <property type="entry name" value="T2SS_GspF_dom"/>
</dbReference>
<dbReference type="PRINTS" id="PR00812">
    <property type="entry name" value="BCTERIALGSPF"/>
</dbReference>